<dbReference type="InterPro" id="IPR011650">
    <property type="entry name" value="Peptidase_M20_dimer"/>
</dbReference>
<dbReference type="PIRSF" id="PIRSF005962">
    <property type="entry name" value="Pept_M20D_amidohydro"/>
    <property type="match status" value="1"/>
</dbReference>
<dbReference type="PANTHER" id="PTHR11014">
    <property type="entry name" value="PEPTIDASE M20 FAMILY MEMBER"/>
    <property type="match status" value="1"/>
</dbReference>
<dbReference type="InterPro" id="IPR017439">
    <property type="entry name" value="Amidohydrolase"/>
</dbReference>
<dbReference type="PANTHER" id="PTHR11014:SF63">
    <property type="entry name" value="METALLOPEPTIDASE, PUTATIVE (AFU_ORTHOLOGUE AFUA_6G09600)-RELATED"/>
    <property type="match status" value="1"/>
</dbReference>
<reference evidence="2 3" key="1">
    <citation type="submission" date="2020-08" db="EMBL/GenBank/DDBJ databases">
        <title>A Genomic Blueprint of the Chicken Gut Microbiome.</title>
        <authorList>
            <person name="Gilroy R."/>
            <person name="Ravi A."/>
            <person name="Getino M."/>
            <person name="Pursley I."/>
            <person name="Horton D.L."/>
            <person name="Alikhan N.-F."/>
            <person name="Baker D."/>
            <person name="Gharbi K."/>
            <person name="Hall N."/>
            <person name="Watson M."/>
            <person name="Adriaenssens E.M."/>
            <person name="Foster-Nyarko E."/>
            <person name="Jarju S."/>
            <person name="Secka A."/>
            <person name="Antonio M."/>
            <person name="Oren A."/>
            <person name="Chaudhuri R."/>
            <person name="La Ragione R.M."/>
            <person name="Hildebrand F."/>
            <person name="Pallen M.J."/>
        </authorList>
    </citation>
    <scope>NUCLEOTIDE SEQUENCE [LARGE SCALE GENOMIC DNA]</scope>
    <source>
        <strain evidence="2 3">Sa2BVA9</strain>
    </source>
</reference>
<dbReference type="InterPro" id="IPR002933">
    <property type="entry name" value="Peptidase_M20"/>
</dbReference>
<dbReference type="NCBIfam" id="TIGR01891">
    <property type="entry name" value="amidohydrolases"/>
    <property type="match status" value="1"/>
</dbReference>
<protein>
    <submittedName>
        <fullName evidence="2">Amidohydrolase</fullName>
    </submittedName>
</protein>
<gene>
    <name evidence="2" type="ORF">H9647_22435</name>
</gene>
<dbReference type="Pfam" id="PF07687">
    <property type="entry name" value="M20_dimer"/>
    <property type="match status" value="1"/>
</dbReference>
<evidence type="ECO:0000259" key="1">
    <source>
        <dbReference type="Pfam" id="PF07687"/>
    </source>
</evidence>
<dbReference type="Gene3D" id="3.30.70.360">
    <property type="match status" value="1"/>
</dbReference>
<sequence>MNWFDQIPVEKISEWRQHLHQHPELSFKEFKTSQYIYDTLSTFPNLELTRPTPTSVVATLVGSAGDGKTIALRADMDALPIQEETNVDFKSVNDGVMHACGHDTHVAMLLGAASVLSGMKDKLAGTVKFIFQHAEEQVPGGAQELVDAGVLKDVDQIFGIHIIPRLKTGSLGIVKTGYTTTAADGFFLKIQGKGSHASTPELSIDPIVVGSHMVMALQSIVSRNVPASEMAILSIGEFHSGQAPNIIADTATLSCSIRTTNEEIRNLMEKRVREIIDYVAAAYGATVELDYVRGYSAVYSTPELAEFAYQSATKVLGEDLVYESPMLMASEDFSAYTKVVPGCFMLLGAGLEEEGCGYMNHHPKFRVMEEALVNGTKVEVQLILDLLGQE</sequence>
<dbReference type="Proteomes" id="UP000608071">
    <property type="component" value="Unassembled WGS sequence"/>
</dbReference>
<comment type="caution">
    <text evidence="2">The sequence shown here is derived from an EMBL/GenBank/DDBJ whole genome shotgun (WGS) entry which is preliminary data.</text>
</comment>
<dbReference type="SUPFAM" id="SSF53187">
    <property type="entry name" value="Zn-dependent exopeptidases"/>
    <property type="match status" value="1"/>
</dbReference>
<dbReference type="Gene3D" id="3.40.630.10">
    <property type="entry name" value="Zn peptidases"/>
    <property type="match status" value="1"/>
</dbReference>
<feature type="domain" description="Peptidase M20 dimerisation" evidence="1">
    <location>
        <begin position="185"/>
        <end position="281"/>
    </location>
</feature>
<keyword evidence="3" id="KW-1185">Reference proteome</keyword>
<dbReference type="EMBL" id="JACSQL010000016">
    <property type="protein sequence ID" value="MBD7970826.1"/>
    <property type="molecule type" value="Genomic_DNA"/>
</dbReference>
<dbReference type="SUPFAM" id="SSF55031">
    <property type="entry name" value="Bacterial exopeptidase dimerisation domain"/>
    <property type="match status" value="1"/>
</dbReference>
<evidence type="ECO:0000313" key="2">
    <source>
        <dbReference type="EMBL" id="MBD7970826.1"/>
    </source>
</evidence>
<organism evidence="2 3">
    <name type="scientific">Paenibacillus gallinarum</name>
    <dbReference type="NCBI Taxonomy" id="2762232"/>
    <lineage>
        <taxon>Bacteria</taxon>
        <taxon>Bacillati</taxon>
        <taxon>Bacillota</taxon>
        <taxon>Bacilli</taxon>
        <taxon>Bacillales</taxon>
        <taxon>Paenibacillaceae</taxon>
        <taxon>Paenibacillus</taxon>
    </lineage>
</organism>
<name>A0ABR8T4X6_9BACL</name>
<dbReference type="Pfam" id="PF01546">
    <property type="entry name" value="Peptidase_M20"/>
    <property type="match status" value="1"/>
</dbReference>
<proteinExistence type="predicted"/>
<dbReference type="InterPro" id="IPR036264">
    <property type="entry name" value="Bact_exopeptidase_dim_dom"/>
</dbReference>
<evidence type="ECO:0000313" key="3">
    <source>
        <dbReference type="Proteomes" id="UP000608071"/>
    </source>
</evidence>
<accession>A0ABR8T4X6</accession>